<feature type="domain" description="Polycystin cation channel PKD1/PKD2" evidence="6">
    <location>
        <begin position="327"/>
        <end position="440"/>
    </location>
</feature>
<evidence type="ECO:0000313" key="8">
    <source>
        <dbReference type="Proteomes" id="UP000654075"/>
    </source>
</evidence>
<comment type="caution">
    <text evidence="7">The sequence shown here is derived from an EMBL/GenBank/DDBJ whole genome shotgun (WGS) entry which is preliminary data.</text>
</comment>
<feature type="transmembrane region" description="Helical" evidence="5">
    <location>
        <begin position="251"/>
        <end position="271"/>
    </location>
</feature>
<feature type="transmembrane region" description="Helical" evidence="5">
    <location>
        <begin position="362"/>
        <end position="384"/>
    </location>
</feature>
<dbReference type="Proteomes" id="UP000654075">
    <property type="component" value="Unassembled WGS sequence"/>
</dbReference>
<keyword evidence="4 5" id="KW-0472">Membrane</keyword>
<dbReference type="EMBL" id="CAJNNV010033350">
    <property type="protein sequence ID" value="CAE8643386.1"/>
    <property type="molecule type" value="Genomic_DNA"/>
</dbReference>
<keyword evidence="2 5" id="KW-0812">Transmembrane</keyword>
<gene>
    <name evidence="7" type="ORF">PGLA1383_LOCUS57732</name>
</gene>
<comment type="subcellular location">
    <subcellularLocation>
        <location evidence="1">Membrane</location>
        <topology evidence="1">Multi-pass membrane protein</topology>
    </subcellularLocation>
</comment>
<feature type="transmembrane region" description="Helical" evidence="5">
    <location>
        <begin position="417"/>
        <end position="438"/>
    </location>
</feature>
<keyword evidence="3 5" id="KW-1133">Transmembrane helix</keyword>
<feature type="transmembrane region" description="Helical" evidence="5">
    <location>
        <begin position="197"/>
        <end position="215"/>
    </location>
</feature>
<accession>A0A813I0U0</accession>
<dbReference type="InterPro" id="IPR051223">
    <property type="entry name" value="Polycystin"/>
</dbReference>
<evidence type="ECO:0000256" key="3">
    <source>
        <dbReference type="ARBA" id="ARBA00022989"/>
    </source>
</evidence>
<sequence>MGHKNYQDVNNYADFWSWMQLGFVPIYMPSDFYVSEGSQNVNLGTFTKGAARKYLQYNRKIGPVKLSQQGVVRVACPNEEVSDMYNLTCSRQPEGALEVELKPTEIEVSQAHYKEDVSKTVWLDMYGSSSVKTKLEELEVARWLNPGTSMLRVSILTYNADTDILAGTDINFMFPASGHIYKELTHRTVCLKAYSSWYFWVFDALFYGQITFLFLNELKEVVHSLKAVKGLRDGAGVTSHVRDFLGEYVSFWNLVDWISIILAYTILGLWIQQVTNEKKLQADLISYNDRYEACGTSGGSDCGSIFKPLHDDLETVGLSIRKGRALNGFYPVCIMARLFKAFAAQPRLAVVTRTLTRAAVDLAHFGIVFMSVFITYAVMGVAFFGREIMGFATMERAILSLFRALFGDFSVEDMESIGRGTAFFFFGSYMGITLLLLLHLRRKKQIVSAVC</sequence>
<dbReference type="InterPro" id="IPR013122">
    <property type="entry name" value="PKD1_2_channel"/>
</dbReference>
<organism evidence="7 8">
    <name type="scientific">Polarella glacialis</name>
    <name type="common">Dinoflagellate</name>
    <dbReference type="NCBI Taxonomy" id="89957"/>
    <lineage>
        <taxon>Eukaryota</taxon>
        <taxon>Sar</taxon>
        <taxon>Alveolata</taxon>
        <taxon>Dinophyceae</taxon>
        <taxon>Suessiales</taxon>
        <taxon>Suessiaceae</taxon>
        <taxon>Polarella</taxon>
    </lineage>
</organism>
<dbReference type="PANTHER" id="PTHR10877">
    <property type="entry name" value="POLYCYSTIN FAMILY MEMBER"/>
    <property type="match status" value="1"/>
</dbReference>
<dbReference type="Pfam" id="PF08016">
    <property type="entry name" value="PKD_channel"/>
    <property type="match status" value="1"/>
</dbReference>
<reference evidence="7" key="1">
    <citation type="submission" date="2021-02" db="EMBL/GenBank/DDBJ databases">
        <authorList>
            <person name="Dougan E. K."/>
            <person name="Rhodes N."/>
            <person name="Thang M."/>
            <person name="Chan C."/>
        </authorList>
    </citation>
    <scope>NUCLEOTIDE SEQUENCE</scope>
</reference>
<dbReference type="GO" id="GO:0016020">
    <property type="term" value="C:membrane"/>
    <property type="evidence" value="ECO:0007669"/>
    <property type="project" value="UniProtKB-SubCell"/>
</dbReference>
<evidence type="ECO:0000256" key="1">
    <source>
        <dbReference type="ARBA" id="ARBA00004141"/>
    </source>
</evidence>
<evidence type="ECO:0000313" key="7">
    <source>
        <dbReference type="EMBL" id="CAE8643386.1"/>
    </source>
</evidence>
<dbReference type="AlphaFoldDB" id="A0A813I0U0"/>
<dbReference type="OMA" id="CIMARLF"/>
<proteinExistence type="predicted"/>
<protein>
    <recommendedName>
        <fullName evidence="6">Polycystin cation channel PKD1/PKD2 domain-containing protein</fullName>
    </recommendedName>
</protein>
<name>A0A813I0U0_POLGL</name>
<evidence type="ECO:0000256" key="2">
    <source>
        <dbReference type="ARBA" id="ARBA00022692"/>
    </source>
</evidence>
<dbReference type="Gene3D" id="1.10.287.70">
    <property type="match status" value="1"/>
</dbReference>
<keyword evidence="8" id="KW-1185">Reference proteome</keyword>
<evidence type="ECO:0000259" key="6">
    <source>
        <dbReference type="Pfam" id="PF08016"/>
    </source>
</evidence>
<evidence type="ECO:0000256" key="4">
    <source>
        <dbReference type="ARBA" id="ARBA00023136"/>
    </source>
</evidence>
<evidence type="ECO:0000256" key="5">
    <source>
        <dbReference type="SAM" id="Phobius"/>
    </source>
</evidence>
<dbReference type="PANTHER" id="PTHR10877:SF183">
    <property type="entry name" value="AT14535P-RELATED"/>
    <property type="match status" value="1"/>
</dbReference>
<dbReference type="OrthoDB" id="444119at2759"/>